<dbReference type="EMBL" id="JAMKPW020000023">
    <property type="protein sequence ID" value="KAK8205653.1"/>
    <property type="molecule type" value="Genomic_DNA"/>
</dbReference>
<evidence type="ECO:0000313" key="2">
    <source>
        <dbReference type="Proteomes" id="UP001320706"/>
    </source>
</evidence>
<protein>
    <submittedName>
        <fullName evidence="1">Uncharacterized protein</fullName>
    </submittedName>
</protein>
<dbReference type="Proteomes" id="UP001320706">
    <property type="component" value="Unassembled WGS sequence"/>
</dbReference>
<organism evidence="1 2">
    <name type="scientific">Zalaria obscura</name>
    <dbReference type="NCBI Taxonomy" id="2024903"/>
    <lineage>
        <taxon>Eukaryota</taxon>
        <taxon>Fungi</taxon>
        <taxon>Dikarya</taxon>
        <taxon>Ascomycota</taxon>
        <taxon>Pezizomycotina</taxon>
        <taxon>Dothideomycetes</taxon>
        <taxon>Dothideomycetidae</taxon>
        <taxon>Dothideales</taxon>
        <taxon>Zalariaceae</taxon>
        <taxon>Zalaria</taxon>
    </lineage>
</organism>
<reference evidence="1" key="1">
    <citation type="submission" date="2024-02" db="EMBL/GenBank/DDBJ databases">
        <title>Metagenome Assembled Genome of Zalaria obscura JY119.</title>
        <authorList>
            <person name="Vighnesh L."/>
            <person name="Jagadeeshwari U."/>
            <person name="Venkata Ramana C."/>
            <person name="Sasikala C."/>
        </authorList>
    </citation>
    <scope>NUCLEOTIDE SEQUENCE</scope>
    <source>
        <strain evidence="1">JY119</strain>
    </source>
</reference>
<sequence>MRLTVRIVERAKVGDGGGGGSTAARAGSKGPKTVTMVLPVDANATFATVWEKAERRYRENYEDGRRGEYIFTKITDATNADIDLRDTVSDIFEDEPDASKRVVQVLLSPVDRESSLPVGSYLRHPLAGSAQKRPLTAAQQETVKRRKVQTEQYGAPVEELDPDRPVKSRERDVGPAEEQGMGAVEEASVDGREAGSNGENTGSQKEEARTDKDGFKVPFKVQTQLRLDQDGFKMPAPKTKSKTPIPKSKAEIFRLQREHARSISRDRSKGAETETPTSAQAQKKAPSFSPELGSPLPEQLATSAGAEPDAEPVALQDQTVQEEENGQATDYASNVTTPSPGPEAQPVAYFLQKPSSFPLPNGSIGSSGGTPNSAIVTPSGSAQRAKSRPPPASINNLKPQITHDASVNSQPPQKRFKTIEPTSPLSIWTQADELKIDHAIRNNIDSRKLKEMYFPTKSLETVMQKLSEMRKSVQAADEEAASAEYSKKRHEEQVVNGTPSTKAGEPYTQEEEELLLAAKLEGAELKRIAKEHFPLRTYEGVKRHASKLWNDAARSAKKALQTPQSTNARGKPLSSKMDKTPQPTSTPPQPSAADILEALHPAQRQRVARKQEEVKADKAKFNEDRGREMEEKEKSKQAVSARRTRSNSQKARESEQTAFLKQREDQEAKQEDIATRRLKEDLRNNRDYAELYRSYEQDKNAGKAVGASPQRPRGSAIGTEIAVSSVESKAFEQDMPPPSATQSSGGTRRSVSFNTDINKSPQHSSSPTLTRKAAPGNGILKRRRSPEVVVISPRLRRTMDENAATATPVATNEGRPDPKRAERGTSRLISSVASRKTDKPRTRTGSSSSGPAFQDEASKPAVTYSHKKRNATGQFASGTAQSTQKSRGEGKVTTALSGAAKATPKSSGVAKATPKSSGVAKSTPRAARSTPNSSAKLPQLPLKSSSPIEISSNSESSEYSDSDLDDEVLSRAAERSSQERALQSSQASDKSTNTPLAQEKKLLTANVMKVTEVQDSLGNSWRSINDNWPTSTAPQVKGSSLLSQASASPVKVKSSAPAKMNAPESTSDGDDPGKQLLREENHARSSSISQPAAATNRVGEDTTQSQSQSQASRGHGSQPSAEESQAFQTQDASTIRLQKQKRRRTRSRSTRRSSSVAPGRQNQASQASQAPQPLSDGLTPITPRGRRRSSTVGPPPSQTLKAQGSAVNGSQKDDISKPSQDSTPNQTAGDDVEMDDLRAFIKAREGVKNDEPSTATTPPSTKQKFSESQSQPVNGTARSSQPIPSQHTMLTQTFADSFHNPPTSNGRPKAASKPSPASLHADADDDSLPLPSPSSALKAHTAIDDEAEEAPSSPSPSPSPAPSPSPSPSASESADEEIVGRRSEDEDSEEEMSAMDHDEAALMGLERGYPVDTDMYPHVLDAFRQTHGEGLRVTPRGSGSRAASEWRGLSADGEAEAEAEAEAEEGIEAELPQLESQTIGASQASVRTADLAPPFPSSGRVRKTQSQSQEQSLKVSQSQKASQSQRSKNEPLTPSTTGRLNGAKTVAKTPATKTPATTTPATKAPAKTPAKTPATMPKLSGAKTTGTGKGTGTGKLPSRGLSAKLGLKPFLSQGGGGLGGFALGRAANSAHGGGKDEKDGRGSGNGSSASGSGSEDSSSDDSDEETTEGALARIASMAKEVERKAWARSR</sequence>
<accession>A0ACC3SBM5</accession>
<proteinExistence type="predicted"/>
<gene>
    <name evidence="1" type="ORF">M8818_004830</name>
</gene>
<name>A0ACC3SBM5_9PEZI</name>
<evidence type="ECO:0000313" key="1">
    <source>
        <dbReference type="EMBL" id="KAK8205653.1"/>
    </source>
</evidence>
<comment type="caution">
    <text evidence="1">The sequence shown here is derived from an EMBL/GenBank/DDBJ whole genome shotgun (WGS) entry which is preliminary data.</text>
</comment>
<keyword evidence="2" id="KW-1185">Reference proteome</keyword>